<organism evidence="1 2">
    <name type="scientific">Dactylonectria macrodidyma</name>
    <dbReference type="NCBI Taxonomy" id="307937"/>
    <lineage>
        <taxon>Eukaryota</taxon>
        <taxon>Fungi</taxon>
        <taxon>Dikarya</taxon>
        <taxon>Ascomycota</taxon>
        <taxon>Pezizomycotina</taxon>
        <taxon>Sordariomycetes</taxon>
        <taxon>Hypocreomycetidae</taxon>
        <taxon>Hypocreales</taxon>
        <taxon>Nectriaceae</taxon>
        <taxon>Dactylonectria</taxon>
    </lineage>
</organism>
<dbReference type="Proteomes" id="UP000738349">
    <property type="component" value="Unassembled WGS sequence"/>
</dbReference>
<evidence type="ECO:0000313" key="1">
    <source>
        <dbReference type="EMBL" id="KAH7161486.1"/>
    </source>
</evidence>
<dbReference type="AlphaFoldDB" id="A0A9P9JHB2"/>
<gene>
    <name evidence="1" type="ORF">EDB81DRAFT_715013</name>
</gene>
<comment type="caution">
    <text evidence="1">The sequence shown here is derived from an EMBL/GenBank/DDBJ whole genome shotgun (WGS) entry which is preliminary data.</text>
</comment>
<keyword evidence="2" id="KW-1185">Reference proteome</keyword>
<accession>A0A9P9JHB2</accession>
<evidence type="ECO:0000313" key="2">
    <source>
        <dbReference type="Proteomes" id="UP000738349"/>
    </source>
</evidence>
<protein>
    <submittedName>
        <fullName evidence="1">Uncharacterized protein</fullName>
    </submittedName>
</protein>
<reference evidence="1" key="1">
    <citation type="journal article" date="2021" name="Nat. Commun.">
        <title>Genetic determinants of endophytism in the Arabidopsis root mycobiome.</title>
        <authorList>
            <person name="Mesny F."/>
            <person name="Miyauchi S."/>
            <person name="Thiergart T."/>
            <person name="Pickel B."/>
            <person name="Atanasova L."/>
            <person name="Karlsson M."/>
            <person name="Huettel B."/>
            <person name="Barry K.W."/>
            <person name="Haridas S."/>
            <person name="Chen C."/>
            <person name="Bauer D."/>
            <person name="Andreopoulos W."/>
            <person name="Pangilinan J."/>
            <person name="LaButti K."/>
            <person name="Riley R."/>
            <person name="Lipzen A."/>
            <person name="Clum A."/>
            <person name="Drula E."/>
            <person name="Henrissat B."/>
            <person name="Kohler A."/>
            <person name="Grigoriev I.V."/>
            <person name="Martin F.M."/>
            <person name="Hacquard S."/>
        </authorList>
    </citation>
    <scope>NUCLEOTIDE SEQUENCE</scope>
    <source>
        <strain evidence="1">MPI-CAGE-AT-0147</strain>
    </source>
</reference>
<name>A0A9P9JHB2_9HYPO</name>
<proteinExistence type="predicted"/>
<sequence>MAAVDVDTTGSEYSPLTDIVSSYAILPALASWLSTLDLYHLALTNRSNFASILGSPKIFKLFSRRCLCDGRGLVKRQEFQHPYSLPQENYLGENCRKIHEDEPVEVRLYNIKCDEAGALPCVRCGINICEECRYYPREPLRYPERRPHLNVSNEICNIMCLCRSCDDTVEKDVSGQFLNELCDCDVFERWICTKCKGEESRLSKQYLKQHTIVEGDFGWDDLFFQLSPTKAILDNRTDRLFWCMCGAKISDDARPRCTLCKRRHLPERLWEGEWIEVGCRMPWIDDDPDYPHWVTDLRGHYPNPYPELGTNRAG</sequence>
<dbReference type="EMBL" id="JAGMUV010000004">
    <property type="protein sequence ID" value="KAH7161486.1"/>
    <property type="molecule type" value="Genomic_DNA"/>
</dbReference>
<dbReference type="OrthoDB" id="3678990at2759"/>